<dbReference type="EMBL" id="SNRY01007207">
    <property type="protein sequence ID" value="KAA6310886.1"/>
    <property type="molecule type" value="Genomic_DNA"/>
</dbReference>
<comment type="caution">
    <text evidence="2">The sequence shown here is derived from an EMBL/GenBank/DDBJ whole genome shotgun (WGS) entry which is preliminary data.</text>
</comment>
<evidence type="ECO:0000313" key="1">
    <source>
        <dbReference type="EMBL" id="KAA6310884.1"/>
    </source>
</evidence>
<feature type="non-terminal residue" evidence="2">
    <location>
        <position position="1"/>
    </location>
</feature>
<accession>A0A5J4PMS4</accession>
<dbReference type="EMBL" id="SNRY01007207">
    <property type="protein sequence ID" value="KAA6310884.1"/>
    <property type="molecule type" value="Genomic_DNA"/>
</dbReference>
<organism evidence="2">
    <name type="scientific">termite gut metagenome</name>
    <dbReference type="NCBI Taxonomy" id="433724"/>
    <lineage>
        <taxon>unclassified sequences</taxon>
        <taxon>metagenomes</taxon>
        <taxon>organismal metagenomes</taxon>
    </lineage>
</organism>
<protein>
    <submittedName>
        <fullName evidence="2">Uncharacterized protein</fullName>
    </submittedName>
</protein>
<dbReference type="AlphaFoldDB" id="A0A5J4PMS4"/>
<sequence length="65" mass="7701">LSVNIAKLSDEEQKSLIQHKEAFINEMIKLFNNSEFNKAITTEKRNAVKCRFEEVKKIIYKTIRE</sequence>
<reference evidence="2" key="1">
    <citation type="submission" date="2019-03" db="EMBL/GenBank/DDBJ databases">
        <title>Single cell metagenomics reveals metabolic interactions within the superorganism composed of flagellate Streblomastix strix and complex community of Bacteroidetes bacteria on its surface.</title>
        <authorList>
            <person name="Treitli S.C."/>
            <person name="Kolisko M."/>
            <person name="Husnik F."/>
            <person name="Keeling P."/>
            <person name="Hampl V."/>
        </authorList>
    </citation>
    <scope>NUCLEOTIDE SEQUENCE</scope>
    <source>
        <strain evidence="2">STM</strain>
    </source>
</reference>
<proteinExistence type="predicted"/>
<gene>
    <name evidence="1" type="ORF">EZS27_037892</name>
    <name evidence="2" type="ORF">EZS27_037894</name>
</gene>
<evidence type="ECO:0000313" key="2">
    <source>
        <dbReference type="EMBL" id="KAA6310886.1"/>
    </source>
</evidence>
<name>A0A5J4PMS4_9ZZZZ</name>